<dbReference type="PANTHER" id="PTHR12304:SF4">
    <property type="entry name" value="URIDINE NUCLEOSIDASE"/>
    <property type="match status" value="1"/>
</dbReference>
<dbReference type="GO" id="GO:0008477">
    <property type="term" value="F:purine nucleosidase activity"/>
    <property type="evidence" value="ECO:0007669"/>
    <property type="project" value="TreeGrafter"/>
</dbReference>
<dbReference type="Gene3D" id="3.90.245.10">
    <property type="entry name" value="Ribonucleoside hydrolase-like"/>
    <property type="match status" value="1"/>
</dbReference>
<gene>
    <name evidence="5" type="ORF">E4191_21050</name>
</gene>
<accession>A0A4Y5SSV3</accession>
<evidence type="ECO:0000259" key="4">
    <source>
        <dbReference type="Pfam" id="PF01156"/>
    </source>
</evidence>
<proteinExistence type="predicted"/>
<dbReference type="Proteomes" id="UP000296374">
    <property type="component" value="Plasmid unnamed3"/>
</dbReference>
<dbReference type="KEGG" id="plia:E4191_21050"/>
<sequence length="326" mass="34639">MPGRSQRGTFDMTSHKVIFDTDPGVDDALALYYLIRHPQIDLVGVTTVFGNAPVALTTRNARFLLGAWGHGAPVHAGAAGPLTPDMPEDAFPTHIHGENGLGDHPVDLAPTEDPDTAAQFLVDQIRAHPGQIRILAVGRMTNLARALQIAPEIAGLVRDVTLMGGAFRVPGNITPAGEANIWGDPLAADIVFGASWPVVAVPLDLTTRTFMDRPLLDDLGRRGGPGMQLVTALSQGYVRFYQAAGYDGMLVHDATAAVFLTDPDLFTLTKGEVRVLSEGIALGLTLMNPEDRQGPLGAWEGRPRQGAALDGQPQAILDRIAQVCTA</sequence>
<feature type="domain" description="Inosine/uridine-preferring nucleoside hydrolase" evidence="4">
    <location>
        <begin position="17"/>
        <end position="292"/>
    </location>
</feature>
<dbReference type="InterPro" id="IPR001910">
    <property type="entry name" value="Inosine/uridine_hydrolase_dom"/>
</dbReference>
<evidence type="ECO:0000313" key="6">
    <source>
        <dbReference type="Proteomes" id="UP000296374"/>
    </source>
</evidence>
<dbReference type="GO" id="GO:0005829">
    <property type="term" value="C:cytosol"/>
    <property type="evidence" value="ECO:0007669"/>
    <property type="project" value="TreeGrafter"/>
</dbReference>
<dbReference type="Pfam" id="PF01156">
    <property type="entry name" value="IU_nuc_hydro"/>
    <property type="match status" value="1"/>
</dbReference>
<dbReference type="InterPro" id="IPR036452">
    <property type="entry name" value="Ribo_hydro-like"/>
</dbReference>
<evidence type="ECO:0000256" key="3">
    <source>
        <dbReference type="SAM" id="MobiDB-lite"/>
    </source>
</evidence>
<dbReference type="GO" id="GO:0006152">
    <property type="term" value="P:purine nucleoside catabolic process"/>
    <property type="evidence" value="ECO:0007669"/>
    <property type="project" value="TreeGrafter"/>
</dbReference>
<keyword evidence="2" id="KW-0326">Glycosidase</keyword>
<dbReference type="CDD" id="cd02650">
    <property type="entry name" value="nuc_hydro_CaPnhB"/>
    <property type="match status" value="1"/>
</dbReference>
<dbReference type="SUPFAM" id="SSF53590">
    <property type="entry name" value="Nucleoside hydrolase"/>
    <property type="match status" value="1"/>
</dbReference>
<keyword evidence="1 5" id="KW-0378">Hydrolase</keyword>
<protein>
    <submittedName>
        <fullName evidence="5">Nucleoside hydrolase</fullName>
    </submittedName>
</protein>
<reference evidence="6" key="1">
    <citation type="submission" date="2019-05" db="EMBL/GenBank/DDBJ databases">
        <title>Tamlana fucoidanivorans sp. nov., isolated from the surface of algae collected from Fujian province in China.</title>
        <authorList>
            <person name="Li J."/>
        </authorList>
    </citation>
    <scope>NUCLEOTIDE SEQUENCE [LARGE SCALE GENOMIC DNA]</scope>
    <source>
        <strain evidence="6">2251</strain>
        <plasmid evidence="6">unnamed3</plasmid>
    </source>
</reference>
<feature type="region of interest" description="Disordered" evidence="3">
    <location>
        <begin position="93"/>
        <end position="112"/>
    </location>
</feature>
<dbReference type="PANTHER" id="PTHR12304">
    <property type="entry name" value="INOSINE-URIDINE PREFERRING NUCLEOSIDE HYDROLASE"/>
    <property type="match status" value="1"/>
</dbReference>
<evidence type="ECO:0000256" key="1">
    <source>
        <dbReference type="ARBA" id="ARBA00022801"/>
    </source>
</evidence>
<dbReference type="AlphaFoldDB" id="A0A4Y5SSV3"/>
<dbReference type="InterPro" id="IPR023186">
    <property type="entry name" value="IUNH"/>
</dbReference>
<organism evidence="5 6">
    <name type="scientific">Paracoccus liaowanqingii</name>
    <dbReference type="NCBI Taxonomy" id="2560053"/>
    <lineage>
        <taxon>Bacteria</taxon>
        <taxon>Pseudomonadati</taxon>
        <taxon>Pseudomonadota</taxon>
        <taxon>Alphaproteobacteria</taxon>
        <taxon>Rhodobacterales</taxon>
        <taxon>Paracoccaceae</taxon>
        <taxon>Paracoccus</taxon>
    </lineage>
</organism>
<keyword evidence="5" id="KW-0614">Plasmid</keyword>
<dbReference type="EMBL" id="CP040764">
    <property type="protein sequence ID" value="QDA36590.1"/>
    <property type="molecule type" value="Genomic_DNA"/>
</dbReference>
<evidence type="ECO:0000313" key="5">
    <source>
        <dbReference type="EMBL" id="QDA36590.1"/>
    </source>
</evidence>
<name>A0A4Y5SSV3_9RHOB</name>
<evidence type="ECO:0000256" key="2">
    <source>
        <dbReference type="ARBA" id="ARBA00023295"/>
    </source>
</evidence>
<geneLocation type="plasmid" evidence="5 6">
    <name>unnamed3</name>
</geneLocation>